<dbReference type="InterPro" id="IPR029787">
    <property type="entry name" value="Nucleotide_cyclase"/>
</dbReference>
<dbReference type="Gene3D" id="3.30.70.1230">
    <property type="entry name" value="Nucleotide cyclase"/>
    <property type="match status" value="1"/>
</dbReference>
<evidence type="ECO:0000256" key="4">
    <source>
        <dbReference type="ARBA" id="ARBA00022989"/>
    </source>
</evidence>
<reference evidence="10 11" key="1">
    <citation type="submission" date="2008-07" db="EMBL/GenBank/DDBJ databases">
        <authorList>
            <person name="El-Sayed N."/>
            <person name="Caler E."/>
            <person name="Inman J."/>
            <person name="Amedeo P."/>
            <person name="Hass B."/>
            <person name="Wortman J."/>
        </authorList>
    </citation>
    <scope>NUCLEOTIDE SEQUENCE [LARGE SCALE GENOMIC DNA]</scope>
    <source>
        <strain evidence="11">ATCC 50983 / TXsc</strain>
    </source>
</reference>
<feature type="region of interest" description="Disordered" evidence="7">
    <location>
        <begin position="1"/>
        <end position="29"/>
    </location>
</feature>
<keyword evidence="2 8" id="KW-0812">Transmembrane</keyword>
<evidence type="ECO:0000256" key="5">
    <source>
        <dbReference type="ARBA" id="ARBA00023136"/>
    </source>
</evidence>
<dbReference type="SUPFAM" id="SSF55073">
    <property type="entry name" value="Nucleotide cyclase"/>
    <property type="match status" value="1"/>
</dbReference>
<protein>
    <submittedName>
        <fullName evidence="10">Adenylate cyclase, putative</fullName>
    </submittedName>
</protein>
<dbReference type="OrthoDB" id="435868at2759"/>
<dbReference type="RefSeq" id="XP_002783880.1">
    <property type="nucleotide sequence ID" value="XM_002783834.1"/>
</dbReference>
<feature type="transmembrane region" description="Helical" evidence="8">
    <location>
        <begin position="563"/>
        <end position="583"/>
    </location>
</feature>
<dbReference type="AlphaFoldDB" id="C5KIR1"/>
<feature type="transmembrane region" description="Helical" evidence="8">
    <location>
        <begin position="475"/>
        <end position="493"/>
    </location>
</feature>
<feature type="transmembrane region" description="Helical" evidence="8">
    <location>
        <begin position="505"/>
        <end position="522"/>
    </location>
</feature>
<dbReference type="GO" id="GO:0009190">
    <property type="term" value="P:cyclic nucleotide biosynthetic process"/>
    <property type="evidence" value="ECO:0007669"/>
    <property type="project" value="InterPro"/>
</dbReference>
<dbReference type="PANTHER" id="PTHR11920:SF335">
    <property type="entry name" value="GUANYLATE CYCLASE"/>
    <property type="match status" value="1"/>
</dbReference>
<keyword evidence="11" id="KW-1185">Reference proteome</keyword>
<dbReference type="GO" id="GO:0035556">
    <property type="term" value="P:intracellular signal transduction"/>
    <property type="evidence" value="ECO:0007669"/>
    <property type="project" value="InterPro"/>
</dbReference>
<name>C5KIR1_PERM5</name>
<evidence type="ECO:0000256" key="1">
    <source>
        <dbReference type="ARBA" id="ARBA00004370"/>
    </source>
</evidence>
<dbReference type="InParanoid" id="C5KIR1"/>
<dbReference type="EMBL" id="GG673310">
    <property type="protein sequence ID" value="EER15676.1"/>
    <property type="molecule type" value="Genomic_DNA"/>
</dbReference>
<evidence type="ECO:0000256" key="3">
    <source>
        <dbReference type="ARBA" id="ARBA00022741"/>
    </source>
</evidence>
<dbReference type="PROSITE" id="PS50125">
    <property type="entry name" value="GUANYLATE_CYCLASE_2"/>
    <property type="match status" value="1"/>
</dbReference>
<dbReference type="GeneID" id="9046512"/>
<evidence type="ECO:0000256" key="6">
    <source>
        <dbReference type="ARBA" id="ARBA00023239"/>
    </source>
</evidence>
<feature type="transmembrane region" description="Helical" evidence="8">
    <location>
        <begin position="529"/>
        <end position="551"/>
    </location>
</feature>
<evidence type="ECO:0000256" key="8">
    <source>
        <dbReference type="SAM" id="Phobius"/>
    </source>
</evidence>
<evidence type="ECO:0000313" key="10">
    <source>
        <dbReference type="EMBL" id="EER15676.1"/>
    </source>
</evidence>
<keyword evidence="6" id="KW-0456">Lyase</keyword>
<dbReference type="InterPro" id="IPR050401">
    <property type="entry name" value="Cyclic_nucleotide_synthase"/>
</dbReference>
<dbReference type="PANTHER" id="PTHR11920">
    <property type="entry name" value="GUANYLYL CYCLASE"/>
    <property type="match status" value="1"/>
</dbReference>
<evidence type="ECO:0000256" key="7">
    <source>
        <dbReference type="SAM" id="MobiDB-lite"/>
    </source>
</evidence>
<keyword evidence="5 8" id="KW-0472">Membrane</keyword>
<comment type="subcellular location">
    <subcellularLocation>
        <location evidence="1">Membrane</location>
    </subcellularLocation>
</comment>
<evidence type="ECO:0000313" key="11">
    <source>
        <dbReference type="Proteomes" id="UP000007800"/>
    </source>
</evidence>
<keyword evidence="4 8" id="KW-1133">Transmembrane helix</keyword>
<feature type="domain" description="Guanylate cyclase" evidence="9">
    <location>
        <begin position="658"/>
        <end position="790"/>
    </location>
</feature>
<keyword evidence="3" id="KW-0547">Nucleotide-binding</keyword>
<organism evidence="11">
    <name type="scientific">Perkinsus marinus (strain ATCC 50983 / TXsc)</name>
    <dbReference type="NCBI Taxonomy" id="423536"/>
    <lineage>
        <taxon>Eukaryota</taxon>
        <taxon>Sar</taxon>
        <taxon>Alveolata</taxon>
        <taxon>Perkinsozoa</taxon>
        <taxon>Perkinsea</taxon>
        <taxon>Perkinsida</taxon>
        <taxon>Perkinsidae</taxon>
        <taxon>Perkinsus</taxon>
    </lineage>
</organism>
<dbReference type="GO" id="GO:0016829">
    <property type="term" value="F:lyase activity"/>
    <property type="evidence" value="ECO:0007669"/>
    <property type="project" value="UniProtKB-KW"/>
</dbReference>
<dbReference type="Pfam" id="PF00211">
    <property type="entry name" value="Guanylate_cyc"/>
    <property type="match status" value="1"/>
</dbReference>
<gene>
    <name evidence="10" type="ORF">Pmar_PMAR025694</name>
</gene>
<feature type="transmembrane region" description="Helical" evidence="8">
    <location>
        <begin position="405"/>
        <end position="423"/>
    </location>
</feature>
<evidence type="ECO:0000259" key="9">
    <source>
        <dbReference type="PROSITE" id="PS50125"/>
    </source>
</evidence>
<evidence type="ECO:0000256" key="2">
    <source>
        <dbReference type="ARBA" id="ARBA00022692"/>
    </source>
</evidence>
<dbReference type="Proteomes" id="UP000007800">
    <property type="component" value="Unassembled WGS sequence"/>
</dbReference>
<accession>C5KIR1</accession>
<dbReference type="GO" id="GO:0016020">
    <property type="term" value="C:membrane"/>
    <property type="evidence" value="ECO:0007669"/>
    <property type="project" value="UniProtKB-SubCell"/>
</dbReference>
<dbReference type="InterPro" id="IPR001054">
    <property type="entry name" value="A/G_cyclase"/>
</dbReference>
<proteinExistence type="predicted"/>
<feature type="region of interest" description="Disordered" evidence="7">
    <location>
        <begin position="109"/>
        <end position="154"/>
    </location>
</feature>
<dbReference type="CDD" id="cd07302">
    <property type="entry name" value="CHD"/>
    <property type="match status" value="1"/>
</dbReference>
<sequence>MSSSSAAVEPPAGGRSSLPRMEPRRYSAGSSTYSGVKVLINDEQLSLGKHFIGGYHPYIELCWEVFSSGAMDELLKLCIEGSASRIHAFCVEKIKELVRAIEEHDAELVRRQSEPEAAAEEEEDAGGFVDEISSSGSDVKEERGHRNTTLGDARQRSVRQYSRRICADRSILEDVLSEFLATLLFTCLNTEEYQRAKDARVKGPQTPGDMHREGSRTAVNQMYRQSGTAAQQQQALPAVGEDIVEQPVGASSSSSPLMNLPLSSGGVVMPIVAGGFSPTAAIPSAKSQQMQSAVRWSMGNIRYRSRCIVRECLESNELRLSLISDSKYLLIRQFIPWRIRFLLGTETSGSAKAWREVQYTRLERETMWRAFGQPTHWLTLEFADDASLEKGFQVHFAKRAGRYPYWYFFLTACLIIIYCWVQYELLRSNYPGVTFVRLIMTEPTALFFFAAIVKLSIEVIFLVDSMWFCENYFPIQLGLAALSGSGVLIWMYYSPLILKYFTWPLQEALTYSVLMAFTILLFKLRFIHMLYLSVYLLAFLFSVRWIALGTYPFELSSLLREPIRSVAFIVAPTAILATIRYMFELLARRDYVLSLTLATESDRSERLLMNVLPVSIIQQLKEIQDDQVKQSGGEATEEDTSLTHQMAMGFAEAYEHVSILFSDVVGFTKIGSNIEPEELVQLLNELFTMFDDIAEECGLEKIKTIGDAYMAAAGLPRYNPMHAHATARMGLMMIEDPSKIEDGNLVDQLGHPLRIRVGIHSGHCVAGVIGRKKFIYDVWGDCVNTASRMESHGTEMRVHCSEDTANLVRHSFDLTCRGVMEVKGKGLMTTYYINKERRASRKRDYRNEYGGTMQLSHGMVSDVEEESSDSSYHSSASSCDGEAWNAYEPSCRSADVSSLNTDEIGAVGMTRRRLSSVQSGYSPSNVETIPQRIARF</sequence>
<feature type="transmembrane region" description="Helical" evidence="8">
    <location>
        <begin position="443"/>
        <end position="463"/>
    </location>
</feature>
<dbReference type="GO" id="GO:0000166">
    <property type="term" value="F:nucleotide binding"/>
    <property type="evidence" value="ECO:0007669"/>
    <property type="project" value="UniProtKB-KW"/>
</dbReference>
<dbReference type="SMART" id="SM00044">
    <property type="entry name" value="CYCc"/>
    <property type="match status" value="1"/>
</dbReference>